<name>A0ABS3RIY4_9ACTN</name>
<gene>
    <name evidence="1" type="ORF">J4709_02940</name>
</gene>
<protein>
    <submittedName>
        <fullName evidence="1">Uncharacterized protein</fullName>
    </submittedName>
</protein>
<evidence type="ECO:0000313" key="1">
    <source>
        <dbReference type="EMBL" id="MBO2456546.1"/>
    </source>
</evidence>
<sequence length="85" mass="9100">MATVADPSSSAEELQHALLVALHEDFPGWAFTWGPRKAHPWEARQQIGFHSLGGAWAIKAKDAEILRELVTAAVSAAAKISGVQP</sequence>
<comment type="caution">
    <text evidence="1">The sequence shown here is derived from an EMBL/GenBank/DDBJ whole genome shotgun (WGS) entry which is preliminary data.</text>
</comment>
<proteinExistence type="predicted"/>
<organism evidence="1 2">
    <name type="scientific">Actinomadura violacea</name>
    <dbReference type="NCBI Taxonomy" id="2819934"/>
    <lineage>
        <taxon>Bacteria</taxon>
        <taxon>Bacillati</taxon>
        <taxon>Actinomycetota</taxon>
        <taxon>Actinomycetes</taxon>
        <taxon>Streptosporangiales</taxon>
        <taxon>Thermomonosporaceae</taxon>
        <taxon>Actinomadura</taxon>
    </lineage>
</organism>
<dbReference type="RefSeq" id="WP_208236573.1">
    <property type="nucleotide sequence ID" value="NZ_JAGEPF010000002.1"/>
</dbReference>
<evidence type="ECO:0000313" key="2">
    <source>
        <dbReference type="Proteomes" id="UP000680206"/>
    </source>
</evidence>
<accession>A0ABS3RIY4</accession>
<dbReference type="Proteomes" id="UP000680206">
    <property type="component" value="Unassembled WGS sequence"/>
</dbReference>
<reference evidence="1 2" key="1">
    <citation type="submission" date="2021-03" db="EMBL/GenBank/DDBJ databases">
        <title>Actinomadura violae sp. nov., isolated from lichen in Thailand.</title>
        <authorList>
            <person name="Kanchanasin P."/>
            <person name="Saeng-In P."/>
            <person name="Phongsopitanun W."/>
            <person name="Yuki M."/>
            <person name="Kudo T."/>
            <person name="Ohkuma M."/>
            <person name="Tanasupawat S."/>
        </authorList>
    </citation>
    <scope>NUCLEOTIDE SEQUENCE [LARGE SCALE GENOMIC DNA]</scope>
    <source>
        <strain evidence="1 2">LCR2-06</strain>
    </source>
</reference>
<keyword evidence="2" id="KW-1185">Reference proteome</keyword>
<dbReference type="EMBL" id="JAGEPF010000002">
    <property type="protein sequence ID" value="MBO2456546.1"/>
    <property type="molecule type" value="Genomic_DNA"/>
</dbReference>